<evidence type="ECO:0000313" key="1">
    <source>
        <dbReference type="EMBL" id="MEJ8656791.1"/>
    </source>
</evidence>
<dbReference type="Proteomes" id="UP001375539">
    <property type="component" value="Unassembled WGS sequence"/>
</dbReference>
<comment type="caution">
    <text evidence="1">The sequence shown here is derived from an EMBL/GenBank/DDBJ whole genome shotgun (WGS) entry which is preliminary data.</text>
</comment>
<accession>A0ACC6QER6</accession>
<proteinExistence type="predicted"/>
<organism evidence="1 2">
    <name type="scientific">Streptomyces pratisoli</name>
    <dbReference type="NCBI Taxonomy" id="3139917"/>
    <lineage>
        <taxon>Bacteria</taxon>
        <taxon>Bacillati</taxon>
        <taxon>Actinomycetota</taxon>
        <taxon>Actinomycetes</taxon>
        <taxon>Kitasatosporales</taxon>
        <taxon>Streptomycetaceae</taxon>
        <taxon>Streptomyces</taxon>
    </lineage>
</organism>
<sequence length="1052" mass="113955">MSRLSRRSLLSTAGAIGVSTAFAAPASGASTDNSDTGSGSTRGSGAGRGRGDGHTATDPARAALRRLLLPHHAAQFRLSHLPEDGGGERFRVLGTTGRIEVAGTGPVALLTGVHWYLKYGCGAHVSWAGTQLDLPLLLPAPRRPIERAATVPHRFAFNDTHDGYTAPYADWPRWERLIDVLALHGCNEVLVTPGQEAVYHRLLQDFGYSDAEARGWLPAPSHQPWWLLQNMSAYGGPMSPELVARRAELGRRIAGRLRELGMSPVMPGYFGTVPDGFTDRNPGARTVPQGTWSGLKRPDWLDPRTEAFERVAAAFYRHQHDLFGEIGHFKMDLLHEGGSAGDVPVPDAARAVERALRTARPGALWLILGWQANPRRDLLDALDKRHLLVVDGLSDLDTVVDREKDWGGAPYAFGTIPNFGGRTTLGAKTHIWTERFTRWRDKPGSALAGTAYMPEAAERDPAALELFSELAWHEEPIDREEWFAGYADLRYGGLDEAARAAFAALRDSVYRISSRDGRPHDSIFAARPSLTAASGTYYATHTPAYHPGVLDQAFAALLDVREELRGSDAYRYDLTDLGRQALANRSWQLLPHLEAAHGRGDQVAFRTLSRLWLKVMRLSEEMTGSHRAFLLGPWLEDAKRMASSEAERVQLERTARVLLTTWADRVTADAGRLANYANRDWQGLIGDVHLPQWQAFLDELEDALAQGRPPKAFDWYATEEPWTRERTAYPLRPVRDPYRTARRVHEVLSRAPYQGSVTVTATPPVLGPGGTAGVTAAFRNVNGLRGTGPVDFAVTGLGEQPPRSLPPVPAAGSGTVGWTVQAPPGPLTSPLEPMPYELRITYGPQGETPVTAVHRGSLYVAGPLPAGWRTHSSNSAVSGHLDGRFAINGSGGDLWRTTEQFGAVHRQGVLRDGVRLTLRVDSQPATGAWARAGIVVRNSLTTAGSPGFLNLAVTPANGVVFSYDSDGDGTVDAYRRVTGVTAPVLLRLGRVDGRFTGECSTDDGATWRPVATLTVPGAAAVQDAGLFMTAAHNGTGARGTVAFSGLSGWPSD</sequence>
<reference evidence="1" key="1">
    <citation type="submission" date="2024-03" db="EMBL/GenBank/DDBJ databases">
        <title>Novel Streptomyces species of biotechnological and ecological value are a feature of Machair soil.</title>
        <authorList>
            <person name="Prole J.R."/>
            <person name="Goodfellow M."/>
            <person name="Allenby N."/>
            <person name="Ward A.C."/>
        </authorList>
    </citation>
    <scope>NUCLEOTIDE SEQUENCE</scope>
    <source>
        <strain evidence="1">MS1.AVA.4</strain>
    </source>
</reference>
<keyword evidence="2" id="KW-1185">Reference proteome</keyword>
<evidence type="ECO:0000313" key="2">
    <source>
        <dbReference type="Proteomes" id="UP001375539"/>
    </source>
</evidence>
<protein>
    <submittedName>
        <fullName evidence="1">Alpha-N-acetylglucosaminidase</fullName>
    </submittedName>
</protein>
<dbReference type="EMBL" id="JBBKAI010000002">
    <property type="protein sequence ID" value="MEJ8656791.1"/>
    <property type="molecule type" value="Genomic_DNA"/>
</dbReference>
<gene>
    <name evidence="1" type="ORF">WKI58_09655</name>
</gene>
<name>A0ACC6QER6_9ACTN</name>